<dbReference type="InterPro" id="IPR000847">
    <property type="entry name" value="LysR_HTH_N"/>
</dbReference>
<dbReference type="RefSeq" id="WP_040009789.1">
    <property type="nucleotide sequence ID" value="NZ_CP009574.1"/>
</dbReference>
<evidence type="ECO:0000256" key="2">
    <source>
        <dbReference type="ARBA" id="ARBA00023015"/>
    </source>
</evidence>
<dbReference type="Proteomes" id="UP000029672">
    <property type="component" value="Chromosome"/>
</dbReference>
<dbReference type="Gene3D" id="1.10.10.10">
    <property type="entry name" value="Winged helix-like DNA-binding domain superfamily/Winged helix DNA-binding domain"/>
    <property type="match status" value="1"/>
</dbReference>
<dbReference type="SUPFAM" id="SSF46785">
    <property type="entry name" value="Winged helix' DNA-binding domain"/>
    <property type="match status" value="1"/>
</dbReference>
<name>A0A097EQ31_9GAMM</name>
<dbReference type="PRINTS" id="PR00039">
    <property type="entry name" value="HTHLYSR"/>
</dbReference>
<protein>
    <submittedName>
        <fullName evidence="6">LysR family transcriptional regulator</fullName>
    </submittedName>
</protein>
<gene>
    <name evidence="6" type="ORF">LO80_06665</name>
</gene>
<proteinExistence type="inferred from homology"/>
<feature type="domain" description="HTH lysR-type" evidence="5">
    <location>
        <begin position="6"/>
        <end position="63"/>
    </location>
</feature>
<organism evidence="6 7">
    <name type="scientific">Candidatus Francisella endociliophora</name>
    <dbReference type="NCBI Taxonomy" id="653937"/>
    <lineage>
        <taxon>Bacteria</taxon>
        <taxon>Pseudomonadati</taxon>
        <taxon>Pseudomonadota</taxon>
        <taxon>Gammaproteobacteria</taxon>
        <taxon>Thiotrichales</taxon>
        <taxon>Francisellaceae</taxon>
        <taxon>Francisella</taxon>
    </lineage>
</organism>
<dbReference type="CDD" id="cd08422">
    <property type="entry name" value="PBP2_CrgA_like"/>
    <property type="match status" value="1"/>
</dbReference>
<sequence>MKLKKIPISQLETFYFLVNNNSFTKAAHELGITKSAISHAIKSLEAELKVDLINRTTRSFELTHEGQLLYSHCLSLQNEIDNIRNLTDSFHAEPSGVLRINTTTFFAEQTLLPIIDKYTKKFPKVRIEINIEERLPSYQQQIDIIFGVNWTPSDDLVARKITNTRYILCASPEYLTSYGTPKNLQDLINHRYIPHTSRDRAIVSTKANTHIKISKPQISADNAFLLKKCALDGLGIIQVHEYIVKEELENGKLVEILSDELLEKQDVFMYYQKNKFVQPKIKEFVAVVLESLNL</sequence>
<keyword evidence="4" id="KW-0804">Transcription</keyword>
<dbReference type="PROSITE" id="PS50931">
    <property type="entry name" value="HTH_LYSR"/>
    <property type="match status" value="1"/>
</dbReference>
<dbReference type="eggNOG" id="COG0583">
    <property type="taxonomic scope" value="Bacteria"/>
</dbReference>
<dbReference type="GO" id="GO:0003700">
    <property type="term" value="F:DNA-binding transcription factor activity"/>
    <property type="evidence" value="ECO:0007669"/>
    <property type="project" value="InterPro"/>
</dbReference>
<dbReference type="GO" id="GO:0006351">
    <property type="term" value="P:DNA-templated transcription"/>
    <property type="evidence" value="ECO:0007669"/>
    <property type="project" value="TreeGrafter"/>
</dbReference>
<reference evidence="6 7" key="1">
    <citation type="submission" date="2014-10" db="EMBL/GenBank/DDBJ databases">
        <title>Whole genome sequence of Francisella endociliophora strain FSC1006, isolated from a laboratory culture of the marine ciliate Euplotes raikovi.</title>
        <authorList>
            <person name="Granberg M."/>
            <person name="Backman S."/>
            <person name="Lundmark E."/>
            <person name="Nilsson E."/>
            <person name="Karlsson E."/>
            <person name="Thelaus J."/>
            <person name="Ohrman C."/>
            <person name="Larkeryd A."/>
            <person name="Stenberg P."/>
        </authorList>
    </citation>
    <scope>NUCLEOTIDE SEQUENCE [LARGE SCALE GENOMIC DNA]</scope>
    <source>
        <strain evidence="6 7">FSC1006</strain>
    </source>
</reference>
<dbReference type="OrthoDB" id="8885940at2"/>
<dbReference type="PANTHER" id="PTHR30537">
    <property type="entry name" value="HTH-TYPE TRANSCRIPTIONAL REGULATOR"/>
    <property type="match status" value="1"/>
</dbReference>
<evidence type="ECO:0000256" key="3">
    <source>
        <dbReference type="ARBA" id="ARBA00023125"/>
    </source>
</evidence>
<accession>A0A097EQ31</accession>
<dbReference type="InterPro" id="IPR005119">
    <property type="entry name" value="LysR_subst-bd"/>
</dbReference>
<dbReference type="AlphaFoldDB" id="A0A097EQ31"/>
<evidence type="ECO:0000256" key="1">
    <source>
        <dbReference type="ARBA" id="ARBA00009437"/>
    </source>
</evidence>
<dbReference type="FunFam" id="1.10.10.10:FF:000001">
    <property type="entry name" value="LysR family transcriptional regulator"/>
    <property type="match status" value="1"/>
</dbReference>
<dbReference type="PANTHER" id="PTHR30537:SF5">
    <property type="entry name" value="HTH-TYPE TRANSCRIPTIONAL ACTIVATOR TTDR-RELATED"/>
    <property type="match status" value="1"/>
</dbReference>
<keyword evidence="2" id="KW-0805">Transcription regulation</keyword>
<dbReference type="HOGENOM" id="CLU_039613_16_0_6"/>
<evidence type="ECO:0000313" key="7">
    <source>
        <dbReference type="Proteomes" id="UP000029672"/>
    </source>
</evidence>
<keyword evidence="3" id="KW-0238">DNA-binding</keyword>
<dbReference type="STRING" id="1547445.LO80_06665"/>
<dbReference type="InterPro" id="IPR058163">
    <property type="entry name" value="LysR-type_TF_proteobact-type"/>
</dbReference>
<dbReference type="GO" id="GO:0043565">
    <property type="term" value="F:sequence-specific DNA binding"/>
    <property type="evidence" value="ECO:0007669"/>
    <property type="project" value="TreeGrafter"/>
</dbReference>
<dbReference type="Gene3D" id="3.40.190.290">
    <property type="match status" value="1"/>
</dbReference>
<evidence type="ECO:0000313" key="6">
    <source>
        <dbReference type="EMBL" id="AIT09675.1"/>
    </source>
</evidence>
<keyword evidence="7" id="KW-1185">Reference proteome</keyword>
<evidence type="ECO:0000256" key="4">
    <source>
        <dbReference type="ARBA" id="ARBA00023163"/>
    </source>
</evidence>
<dbReference type="KEGG" id="frf:LO80_06665"/>
<comment type="similarity">
    <text evidence="1">Belongs to the LysR transcriptional regulatory family.</text>
</comment>
<dbReference type="EMBL" id="CP009574">
    <property type="protein sequence ID" value="AIT09675.1"/>
    <property type="molecule type" value="Genomic_DNA"/>
</dbReference>
<dbReference type="SUPFAM" id="SSF53850">
    <property type="entry name" value="Periplasmic binding protein-like II"/>
    <property type="match status" value="1"/>
</dbReference>
<dbReference type="Pfam" id="PF03466">
    <property type="entry name" value="LysR_substrate"/>
    <property type="match status" value="1"/>
</dbReference>
<dbReference type="Pfam" id="PF00126">
    <property type="entry name" value="HTH_1"/>
    <property type="match status" value="1"/>
</dbReference>
<evidence type="ECO:0000259" key="5">
    <source>
        <dbReference type="PROSITE" id="PS50931"/>
    </source>
</evidence>
<dbReference type="InterPro" id="IPR036388">
    <property type="entry name" value="WH-like_DNA-bd_sf"/>
</dbReference>
<dbReference type="InterPro" id="IPR036390">
    <property type="entry name" value="WH_DNA-bd_sf"/>
</dbReference>